<name>A0A9E7GNB4_9LILI</name>
<dbReference type="SUPFAM" id="SSF57903">
    <property type="entry name" value="FYVE/PHD zinc finger"/>
    <property type="match status" value="1"/>
</dbReference>
<dbReference type="FunFam" id="3.40.50.300:FF:001044">
    <property type="entry name" value="Extra-large guanine nucleotide-binding protein 3"/>
    <property type="match status" value="1"/>
</dbReference>
<dbReference type="Proteomes" id="UP001055439">
    <property type="component" value="Chromosome 7"/>
</dbReference>
<keyword evidence="2 12" id="KW-0479">Metal-binding</keyword>
<proteinExistence type="inferred from homology"/>
<dbReference type="GO" id="GO:0005834">
    <property type="term" value="C:heterotrimeric G-protein complex"/>
    <property type="evidence" value="ECO:0007669"/>
    <property type="project" value="TreeGrafter"/>
</dbReference>
<evidence type="ECO:0000256" key="5">
    <source>
        <dbReference type="ARBA" id="ARBA00022833"/>
    </source>
</evidence>
<feature type="binding site" evidence="12">
    <location>
        <position position="801"/>
    </location>
    <ligand>
        <name>Mg(2+)</name>
        <dbReference type="ChEBI" id="CHEBI:18420"/>
    </ligand>
</feature>
<dbReference type="PANTHER" id="PTHR10218:SF334">
    <property type="entry name" value="EXTRA-LARGE GUANINE NUCLEOTIDE-BINDING PROTEIN 3"/>
    <property type="match status" value="1"/>
</dbReference>
<keyword evidence="9" id="KW-0539">Nucleus</keyword>
<dbReference type="Pfam" id="PF00503">
    <property type="entry name" value="G-alpha"/>
    <property type="match status" value="1"/>
</dbReference>
<comment type="similarity">
    <text evidence="10">Belongs to the G-alpha family. XLG subfamily.</text>
</comment>
<dbReference type="OrthoDB" id="5817230at2759"/>
<keyword evidence="6" id="KW-0106">Calcium</keyword>
<evidence type="ECO:0000256" key="8">
    <source>
        <dbReference type="ARBA" id="ARBA00023224"/>
    </source>
</evidence>
<dbReference type="GO" id="GO:0005634">
    <property type="term" value="C:nucleus"/>
    <property type="evidence" value="ECO:0007669"/>
    <property type="project" value="UniProtKB-SubCell"/>
</dbReference>
<feature type="compositionally biased region" description="Low complexity" evidence="13">
    <location>
        <begin position="283"/>
        <end position="294"/>
    </location>
</feature>
<dbReference type="InterPro" id="IPR011011">
    <property type="entry name" value="Znf_FYVE_PHD"/>
</dbReference>
<keyword evidence="7 11" id="KW-0342">GTP-binding</keyword>
<keyword evidence="4" id="KW-0863">Zinc-finger</keyword>
<keyword evidence="15" id="KW-1185">Reference proteome</keyword>
<protein>
    <submittedName>
        <fullName evidence="14">Endomembrane protein 70</fullName>
    </submittedName>
</protein>
<dbReference type="PRINTS" id="PR00318">
    <property type="entry name" value="GPROTEINA"/>
</dbReference>
<keyword evidence="3 11" id="KW-0547">Nucleotide-binding</keyword>
<dbReference type="GO" id="GO:0001664">
    <property type="term" value="F:G protein-coupled receptor binding"/>
    <property type="evidence" value="ECO:0007669"/>
    <property type="project" value="TreeGrafter"/>
</dbReference>
<reference evidence="14" key="1">
    <citation type="submission" date="2022-05" db="EMBL/GenBank/DDBJ databases">
        <title>The Musa troglodytarum L. genome provides insights into the mechanism of non-climacteric behaviour and enrichment of carotenoids.</title>
        <authorList>
            <person name="Wang J."/>
        </authorList>
    </citation>
    <scope>NUCLEOTIDE SEQUENCE</scope>
    <source>
        <tissue evidence="14">Leaf</tissue>
    </source>
</reference>
<dbReference type="AlphaFoldDB" id="A0A9E7GNB4"/>
<evidence type="ECO:0000256" key="6">
    <source>
        <dbReference type="ARBA" id="ARBA00022837"/>
    </source>
</evidence>
<dbReference type="SMART" id="SM00275">
    <property type="entry name" value="G_alpha"/>
    <property type="match status" value="1"/>
</dbReference>
<feature type="region of interest" description="Disordered" evidence="13">
    <location>
        <begin position="254"/>
        <end position="309"/>
    </location>
</feature>
<dbReference type="PANTHER" id="PTHR10218">
    <property type="entry name" value="GTP-BINDING PROTEIN ALPHA SUBUNIT"/>
    <property type="match status" value="1"/>
</dbReference>
<dbReference type="Gene3D" id="1.10.400.10">
    <property type="entry name" value="GI Alpha 1, domain 2-like"/>
    <property type="match status" value="1"/>
</dbReference>
<accession>A0A9E7GNB4</accession>
<evidence type="ECO:0000256" key="12">
    <source>
        <dbReference type="PIRSR" id="PIRSR601019-2"/>
    </source>
</evidence>
<evidence type="ECO:0000256" key="4">
    <source>
        <dbReference type="ARBA" id="ARBA00022771"/>
    </source>
</evidence>
<dbReference type="GO" id="GO:0005525">
    <property type="term" value="F:GTP binding"/>
    <property type="evidence" value="ECO:0007669"/>
    <property type="project" value="UniProtKB-KW"/>
</dbReference>
<feature type="binding site" evidence="11">
    <location>
        <begin position="795"/>
        <end position="801"/>
    </location>
    <ligand>
        <name>GTP</name>
        <dbReference type="ChEBI" id="CHEBI:37565"/>
    </ligand>
</feature>
<feature type="compositionally biased region" description="Basic and acidic residues" evidence="13">
    <location>
        <begin position="254"/>
        <end position="263"/>
    </location>
</feature>
<feature type="compositionally biased region" description="Low complexity" evidence="13">
    <location>
        <begin position="264"/>
        <end position="274"/>
    </location>
</feature>
<evidence type="ECO:0000313" key="14">
    <source>
        <dbReference type="EMBL" id="URE14343.1"/>
    </source>
</evidence>
<dbReference type="FunFam" id="1.10.400.10:FF:000005">
    <property type="entry name" value="Extra-large guanine nucleotide-binding protein 3"/>
    <property type="match status" value="1"/>
</dbReference>
<evidence type="ECO:0000256" key="2">
    <source>
        <dbReference type="ARBA" id="ARBA00022723"/>
    </source>
</evidence>
<keyword evidence="5" id="KW-0862">Zinc</keyword>
<comment type="subcellular location">
    <subcellularLocation>
        <location evidence="1">Nucleus</location>
    </subcellularLocation>
</comment>
<evidence type="ECO:0000256" key="1">
    <source>
        <dbReference type="ARBA" id="ARBA00004123"/>
    </source>
</evidence>
<dbReference type="SUPFAM" id="SSF52540">
    <property type="entry name" value="P-loop containing nucleoside triphosphate hydrolases"/>
    <property type="match status" value="1"/>
</dbReference>
<dbReference type="PROSITE" id="PS51882">
    <property type="entry name" value="G_ALPHA"/>
    <property type="match status" value="1"/>
</dbReference>
<feature type="binding site" evidence="11">
    <location>
        <begin position="916"/>
        <end position="919"/>
    </location>
    <ligand>
        <name>GTP</name>
        <dbReference type="ChEBI" id="CHEBI:37565"/>
    </ligand>
</feature>
<dbReference type="GO" id="GO:0003924">
    <property type="term" value="F:GTPase activity"/>
    <property type="evidence" value="ECO:0007669"/>
    <property type="project" value="InterPro"/>
</dbReference>
<sequence length="1030" mass="117427">MLGGPSPISEWGTTFTRWGHGRGWFDESLLNAQNHRVLCSSLCGDPLPRRRTSSSFPSSHPPALRGLSISLPPVASALIFLRRARFLGVVTRLRWGNFCARREQVGGFFHLRIVGKVGASDLFRWNDPTRSFPTRVLADCHRVSERRAFDPRSGALCLVSRLRKMDSMDANSWQEMMRKILPPGTPIPEAPADLDYSIAIEYDGPPVSYELPRVDPVDLIPTAEPALRRRRSASGTLSPVLDPIPLPVSRIAHCADHPSRSPRDSGSSESVDSVLQNEEFSDASHSVSPVSAHSLPNEQPSQLVNEGRRASVVTFEEKSENQKLYHDFSGSPQDVGLTRKDKRKKVCYRCGKRKWESKEICLVCDARYCTYCVLRAMGSMPEGRKCVGCIGQPIDESKRLKLGKSSRILSRLLSPLEVRQILKAEKECPANQLRPEQLVVNGLPLRPEEMAELLSCPIPPQKLKPGRYWYDKELGLWGKASTSACRISEGEKPDIIISSNLNFTGKLRSDASKGNTLVYINGREITKVELRVLKLANVQCPRDTHFWVYDDGRYEEEGQNNIRGKIWESTITRLACSLFSLPVPHPVPNGLKNEAPYVPRTVPDYLEQRRIQKLLLLGPQWSGTSTIFKQAKFLYGKKFSQEELENIKLMIQSNMYKYLSILLEGRERFEEEALALARPKGTGSYDQHLTQGFPGQDENGARQINQCVYSINGRLKQFSDWLLDIVAMGDLDAFFPAATREYAPLVDEMWREPAIQETYKRRNELHFLPDIAEYFLSRAVEVSSNEYEPSEKDILYAEGVTQGNGLAFIEFSLDDHSSMSELYNDNPDTHSQPLTKYQLIRVSVKGMNKGCKWVEMFEDVRLVIFCVALSDYDQLAAPVNGSNKPFRNKMVQSKELFEATIRQPCFRDTPFVLVLNKYDLFEEKIDRVPLSACEWLSEFSPVRIHRNNQSLAQQAYYYIAMKFKDLYFSFTNRKLFVWQGRGRDRPTVDEAFKYIREVLKWADEKEETYYLEDSFYSTTEVSASPFIRHE</sequence>
<evidence type="ECO:0000256" key="3">
    <source>
        <dbReference type="ARBA" id="ARBA00022741"/>
    </source>
</evidence>
<dbReference type="GO" id="GO:0008270">
    <property type="term" value="F:zinc ion binding"/>
    <property type="evidence" value="ECO:0007669"/>
    <property type="project" value="UniProtKB-KW"/>
</dbReference>
<evidence type="ECO:0000256" key="10">
    <source>
        <dbReference type="ARBA" id="ARBA00060880"/>
    </source>
</evidence>
<evidence type="ECO:0000256" key="9">
    <source>
        <dbReference type="ARBA" id="ARBA00023242"/>
    </source>
</evidence>
<dbReference type="CDD" id="cd00066">
    <property type="entry name" value="G-alpha"/>
    <property type="match status" value="1"/>
</dbReference>
<dbReference type="InterPro" id="IPR001019">
    <property type="entry name" value="Gprotein_alpha_su"/>
</dbReference>
<keyword evidence="8" id="KW-0807">Transducer</keyword>
<evidence type="ECO:0000256" key="7">
    <source>
        <dbReference type="ARBA" id="ARBA00023134"/>
    </source>
</evidence>
<dbReference type="GO" id="GO:0031683">
    <property type="term" value="F:G-protein beta/gamma-subunit complex binding"/>
    <property type="evidence" value="ECO:0007669"/>
    <property type="project" value="InterPro"/>
</dbReference>
<feature type="binding site" evidence="12">
    <location>
        <position position="625"/>
    </location>
    <ligand>
        <name>Mg(2+)</name>
        <dbReference type="ChEBI" id="CHEBI:18420"/>
    </ligand>
</feature>
<evidence type="ECO:0000313" key="15">
    <source>
        <dbReference type="Proteomes" id="UP001055439"/>
    </source>
</evidence>
<evidence type="ECO:0000256" key="11">
    <source>
        <dbReference type="PIRSR" id="PIRSR601019-1"/>
    </source>
</evidence>
<gene>
    <name evidence="14" type="ORF">MUK42_10469</name>
</gene>
<organism evidence="14 15">
    <name type="scientific">Musa troglodytarum</name>
    <name type="common">fe'i banana</name>
    <dbReference type="NCBI Taxonomy" id="320322"/>
    <lineage>
        <taxon>Eukaryota</taxon>
        <taxon>Viridiplantae</taxon>
        <taxon>Streptophyta</taxon>
        <taxon>Embryophyta</taxon>
        <taxon>Tracheophyta</taxon>
        <taxon>Spermatophyta</taxon>
        <taxon>Magnoliopsida</taxon>
        <taxon>Liliopsida</taxon>
        <taxon>Zingiberales</taxon>
        <taxon>Musaceae</taxon>
        <taxon>Musa</taxon>
    </lineage>
</organism>
<dbReference type="EMBL" id="CP097509">
    <property type="protein sequence ID" value="URE14343.1"/>
    <property type="molecule type" value="Genomic_DNA"/>
</dbReference>
<dbReference type="InterPro" id="IPR011025">
    <property type="entry name" value="GproteinA_insert"/>
</dbReference>
<dbReference type="Gene3D" id="3.40.50.300">
    <property type="entry name" value="P-loop containing nucleotide triphosphate hydrolases"/>
    <property type="match status" value="1"/>
</dbReference>
<dbReference type="InterPro" id="IPR027417">
    <property type="entry name" value="P-loop_NTPase"/>
</dbReference>
<evidence type="ECO:0000256" key="13">
    <source>
        <dbReference type="SAM" id="MobiDB-lite"/>
    </source>
</evidence>
<dbReference type="GO" id="GO:0007188">
    <property type="term" value="P:adenylate cyclase-modulating G protein-coupled receptor signaling pathway"/>
    <property type="evidence" value="ECO:0007669"/>
    <property type="project" value="TreeGrafter"/>
</dbReference>
<dbReference type="GO" id="GO:0005737">
    <property type="term" value="C:cytoplasm"/>
    <property type="evidence" value="ECO:0007669"/>
    <property type="project" value="TreeGrafter"/>
</dbReference>
<dbReference type="SUPFAM" id="SSF47895">
    <property type="entry name" value="Transducin (alpha subunit), insertion domain"/>
    <property type="match status" value="1"/>
</dbReference>
<keyword evidence="12" id="KW-0460">Magnesium</keyword>